<gene>
    <name evidence="1" type="ORF">PC118_g19460</name>
</gene>
<proteinExistence type="predicted"/>
<comment type="caution">
    <text evidence="1">The sequence shown here is derived from an EMBL/GenBank/DDBJ whole genome shotgun (WGS) entry which is preliminary data.</text>
</comment>
<sequence length="64" mass="6829">MKKRSGPKKNSVLILTALISDCEEINAKELVVPCSNDGLTNASGYCTKCPDQIVVSELSRFVGG</sequence>
<dbReference type="EMBL" id="RCML01001062">
    <property type="protein sequence ID" value="KAG2965915.1"/>
    <property type="molecule type" value="Genomic_DNA"/>
</dbReference>
<evidence type="ECO:0000313" key="2">
    <source>
        <dbReference type="Proteomes" id="UP000697107"/>
    </source>
</evidence>
<name>A0A8T1F5K4_9STRA</name>
<dbReference type="Proteomes" id="UP000697107">
    <property type="component" value="Unassembled WGS sequence"/>
</dbReference>
<dbReference type="AlphaFoldDB" id="A0A8T1F5K4"/>
<evidence type="ECO:0000313" key="1">
    <source>
        <dbReference type="EMBL" id="KAG2965915.1"/>
    </source>
</evidence>
<accession>A0A8T1F5K4</accession>
<reference evidence="1" key="1">
    <citation type="submission" date="2018-10" db="EMBL/GenBank/DDBJ databases">
        <title>Effector identification in a new, highly contiguous assembly of the strawberry crown rot pathogen Phytophthora cactorum.</title>
        <authorList>
            <person name="Armitage A.D."/>
            <person name="Nellist C.F."/>
            <person name="Bates H."/>
            <person name="Vickerstaff R.J."/>
            <person name="Harrison R.J."/>
        </authorList>
    </citation>
    <scope>NUCLEOTIDE SEQUENCE</scope>
    <source>
        <strain evidence="1">P415</strain>
    </source>
</reference>
<protein>
    <submittedName>
        <fullName evidence="1">Uncharacterized protein</fullName>
    </submittedName>
</protein>
<organism evidence="1 2">
    <name type="scientific">Phytophthora cactorum</name>
    <dbReference type="NCBI Taxonomy" id="29920"/>
    <lineage>
        <taxon>Eukaryota</taxon>
        <taxon>Sar</taxon>
        <taxon>Stramenopiles</taxon>
        <taxon>Oomycota</taxon>
        <taxon>Peronosporomycetes</taxon>
        <taxon>Peronosporales</taxon>
        <taxon>Peronosporaceae</taxon>
        <taxon>Phytophthora</taxon>
    </lineage>
</organism>